<feature type="compositionally biased region" description="Acidic residues" evidence="1">
    <location>
        <begin position="355"/>
        <end position="383"/>
    </location>
</feature>
<accession>A0A9W8MP86</accession>
<feature type="compositionally biased region" description="Basic residues" evidence="1">
    <location>
        <begin position="232"/>
        <end position="241"/>
    </location>
</feature>
<feature type="compositionally biased region" description="Basic and acidic residues" evidence="1">
    <location>
        <begin position="8"/>
        <end position="19"/>
    </location>
</feature>
<evidence type="ECO:0000313" key="4">
    <source>
        <dbReference type="Proteomes" id="UP001148786"/>
    </source>
</evidence>
<dbReference type="InterPro" id="IPR011665">
    <property type="entry name" value="BRF1_TBP-bd_dom"/>
</dbReference>
<dbReference type="Proteomes" id="UP001148786">
    <property type="component" value="Unassembled WGS sequence"/>
</dbReference>
<feature type="compositionally biased region" description="Basic residues" evidence="1">
    <location>
        <begin position="30"/>
        <end position="52"/>
    </location>
</feature>
<dbReference type="AlphaFoldDB" id="A0A9W8MP86"/>
<proteinExistence type="predicted"/>
<comment type="caution">
    <text evidence="3">The sequence shown here is derived from an EMBL/GenBank/DDBJ whole genome shotgun (WGS) entry which is preliminary data.</text>
</comment>
<evidence type="ECO:0000259" key="2">
    <source>
        <dbReference type="Pfam" id="PF07741"/>
    </source>
</evidence>
<reference evidence="3" key="1">
    <citation type="submission" date="2022-07" db="EMBL/GenBank/DDBJ databases">
        <title>Genome Sequence of Agrocybe chaxingu.</title>
        <authorList>
            <person name="Buettner E."/>
        </authorList>
    </citation>
    <scope>NUCLEOTIDE SEQUENCE</scope>
    <source>
        <strain evidence="3">MP-N11</strain>
    </source>
</reference>
<dbReference type="OrthoDB" id="3070013at2759"/>
<feature type="region of interest" description="Disordered" evidence="1">
    <location>
        <begin position="329"/>
        <end position="383"/>
    </location>
</feature>
<keyword evidence="4" id="KW-1185">Reference proteome</keyword>
<feature type="domain" description="Brf1 TBP-binding" evidence="2">
    <location>
        <begin position="187"/>
        <end position="281"/>
    </location>
</feature>
<dbReference type="Gene3D" id="1.20.5.650">
    <property type="entry name" value="Single helix bin"/>
    <property type="match status" value="1"/>
</dbReference>
<organism evidence="3 4">
    <name type="scientific">Agrocybe chaxingu</name>
    <dbReference type="NCBI Taxonomy" id="84603"/>
    <lineage>
        <taxon>Eukaryota</taxon>
        <taxon>Fungi</taxon>
        <taxon>Dikarya</taxon>
        <taxon>Basidiomycota</taxon>
        <taxon>Agaricomycotina</taxon>
        <taxon>Agaricomycetes</taxon>
        <taxon>Agaricomycetidae</taxon>
        <taxon>Agaricales</taxon>
        <taxon>Agaricineae</taxon>
        <taxon>Strophariaceae</taxon>
        <taxon>Agrocybe</taxon>
    </lineage>
</organism>
<dbReference type="Pfam" id="PF07741">
    <property type="entry name" value="BRF1"/>
    <property type="match status" value="1"/>
</dbReference>
<feature type="compositionally biased region" description="Acidic residues" evidence="1">
    <location>
        <begin position="56"/>
        <end position="65"/>
    </location>
</feature>
<sequence>MDPPAFTKGKEREEAERQALEQGEDVVGKGKGKAKEKGKGKKAGKKRKGKRKRGEETEDEEDEQPAGDPNPDSQPPLRQPLDPSILNDSILADAIPIPQPGVDNSNIDPALLAESIPGLNPPEFSTTTPALSPPPTDLIEEGVSEALAEEVAIFLQGSQGTLLTEALNEAEERRLSQITVVDELLGLNEEELDRFILSEEEVKIKERVWVELNREYLEALAAKGNQDGTTTKSRKRRKTNTRPRDASTAAGDTAAESVRNLIKKNPKYSKRINYDALKDLFVESGGSPSVLANMTTGDDEKDDAELFTMDDDKSDGEGMLNPTVIVEEEPGSVASWKPPSEPEKTKKKMGMMALEDMDMDEDASDDDKDDDALGWEDAYEQEV</sequence>
<feature type="region of interest" description="Disordered" evidence="1">
    <location>
        <begin position="225"/>
        <end position="253"/>
    </location>
</feature>
<protein>
    <recommendedName>
        <fullName evidence="2">Brf1 TBP-binding domain-containing protein</fullName>
    </recommendedName>
</protein>
<dbReference type="EMBL" id="JANKHO010001745">
    <property type="protein sequence ID" value="KAJ3499399.1"/>
    <property type="molecule type" value="Genomic_DNA"/>
</dbReference>
<feature type="region of interest" description="Disordered" evidence="1">
    <location>
        <begin position="1"/>
        <end position="108"/>
    </location>
</feature>
<name>A0A9W8MP86_9AGAR</name>
<gene>
    <name evidence="3" type="ORF">NLJ89_g10106</name>
</gene>
<evidence type="ECO:0000313" key="3">
    <source>
        <dbReference type="EMBL" id="KAJ3499399.1"/>
    </source>
</evidence>
<evidence type="ECO:0000256" key="1">
    <source>
        <dbReference type="SAM" id="MobiDB-lite"/>
    </source>
</evidence>